<reference evidence="2" key="1">
    <citation type="submission" date="2014-05" db="EMBL/GenBank/DDBJ databases">
        <authorList>
            <person name="Chronopoulou M."/>
        </authorList>
    </citation>
    <scope>NUCLEOTIDE SEQUENCE</scope>
    <source>
        <tissue evidence="2">Whole organism</tissue>
    </source>
</reference>
<protein>
    <recommendedName>
        <fullName evidence="1">SET domain-containing protein</fullName>
    </recommendedName>
</protein>
<dbReference type="SUPFAM" id="SSF82199">
    <property type="entry name" value="SET domain"/>
    <property type="match status" value="1"/>
</dbReference>
<dbReference type="PANTHER" id="PTHR46455:SF5">
    <property type="entry name" value="SET AND MYND DOMAIN CONTAINING, ARTHROPOD-SPECIFIC, MEMBER 4, ISOFORM A"/>
    <property type="match status" value="1"/>
</dbReference>
<dbReference type="PANTHER" id="PTHR46455">
    <property type="entry name" value="SET AND MYND DOMAIN CONTAINING, ARTHROPOD-SPECIFIC, MEMBER 4, ISOFORM A"/>
    <property type="match status" value="1"/>
</dbReference>
<dbReference type="InterPro" id="IPR046341">
    <property type="entry name" value="SET_dom_sf"/>
</dbReference>
<sequence length="507" mass="58354">MNGQSCFICYQPSTLRCEKHGEDVVYFCSKAHKLLHCNDDNCFPYKICESIEVGRFLIATNHIPKGNIIFEETPGLVGPNPIVETPICIACYTKVSPKNACSACRFPICQVSCSDHQTICPYLCRFGIEDLSINEICRSSILHSILVLKLLLSKETNPEVYNCLIHLMDHAKERMEDTEYKNGIRIPILVPLKKSLKMNEKHILQAMGIVEVNNYEIYNSTGSAGFRGLYCLTSLLSHDCVPNARPIISHKSPFKTIMMATRDIHAGEMVTINYVHTQKPTRIRQKTLKDNWYFVCSCKRCKDESEFELNPDGVKCDSCRKGQLNPCENNMYKCNKCDNKNDLNFVEHLMNKLERKKSEIDRNDINTYLKFYIQSTNILTENHYFLNSLRRWIIPLYCRPLASNPDVNPTFEMFKTKIQLCNDYLRSLDQIEPGLSKNRGKVLYEWAESSLKLYGGTHNLDILKSIRSALKESIFCLQFESSPSFEYTIKEAAVKTLYLVNEIIEMH</sequence>
<dbReference type="GO" id="GO:0008757">
    <property type="term" value="F:S-adenosylmethionine-dependent methyltransferase activity"/>
    <property type="evidence" value="ECO:0007669"/>
    <property type="project" value="UniProtKB-ARBA"/>
</dbReference>
<dbReference type="InterPro" id="IPR053010">
    <property type="entry name" value="SET_SmydA-8"/>
</dbReference>
<dbReference type="Gene3D" id="6.10.140.2220">
    <property type="match status" value="1"/>
</dbReference>
<dbReference type="OrthoDB" id="265717at2759"/>
<dbReference type="InterPro" id="IPR001214">
    <property type="entry name" value="SET_dom"/>
</dbReference>
<proteinExistence type="predicted"/>
<dbReference type="AlphaFoldDB" id="A0A0K2UN97"/>
<dbReference type="Gene3D" id="1.10.220.160">
    <property type="match status" value="1"/>
</dbReference>
<accession>A0A0K2UN97</accession>
<dbReference type="EMBL" id="HACA01021971">
    <property type="protein sequence ID" value="CDW39332.1"/>
    <property type="molecule type" value="Transcribed_RNA"/>
</dbReference>
<organism evidence="2">
    <name type="scientific">Lepeophtheirus salmonis</name>
    <name type="common">Salmon louse</name>
    <name type="synonym">Caligus salmonis</name>
    <dbReference type="NCBI Taxonomy" id="72036"/>
    <lineage>
        <taxon>Eukaryota</taxon>
        <taxon>Metazoa</taxon>
        <taxon>Ecdysozoa</taxon>
        <taxon>Arthropoda</taxon>
        <taxon>Crustacea</taxon>
        <taxon>Multicrustacea</taxon>
        <taxon>Hexanauplia</taxon>
        <taxon>Copepoda</taxon>
        <taxon>Siphonostomatoida</taxon>
        <taxon>Caligidae</taxon>
        <taxon>Lepeophtheirus</taxon>
    </lineage>
</organism>
<dbReference type="Gene3D" id="2.170.270.10">
    <property type="entry name" value="SET domain"/>
    <property type="match status" value="1"/>
</dbReference>
<dbReference type="GO" id="GO:0008276">
    <property type="term" value="F:protein methyltransferase activity"/>
    <property type="evidence" value="ECO:0007669"/>
    <property type="project" value="UniProtKB-ARBA"/>
</dbReference>
<dbReference type="CDD" id="cd20071">
    <property type="entry name" value="SET_SMYD"/>
    <property type="match status" value="1"/>
</dbReference>
<dbReference type="Pfam" id="PF00856">
    <property type="entry name" value="SET"/>
    <property type="match status" value="1"/>
</dbReference>
<evidence type="ECO:0000259" key="1">
    <source>
        <dbReference type="PROSITE" id="PS50280"/>
    </source>
</evidence>
<dbReference type="PROSITE" id="PS50280">
    <property type="entry name" value="SET"/>
    <property type="match status" value="1"/>
</dbReference>
<name>A0A0K2UN97_LEPSM</name>
<feature type="domain" description="SET" evidence="1">
    <location>
        <begin position="43"/>
        <end position="275"/>
    </location>
</feature>
<dbReference type="GO" id="GO:0008170">
    <property type="term" value="F:N-methyltransferase activity"/>
    <property type="evidence" value="ECO:0007669"/>
    <property type="project" value="UniProtKB-ARBA"/>
</dbReference>
<evidence type="ECO:0000313" key="2">
    <source>
        <dbReference type="EMBL" id="CDW39332.1"/>
    </source>
</evidence>